<organism evidence="1 2">
    <name type="scientific">Trichinella pseudospiralis</name>
    <name type="common">Parasitic roundworm</name>
    <dbReference type="NCBI Taxonomy" id="6337"/>
    <lineage>
        <taxon>Eukaryota</taxon>
        <taxon>Metazoa</taxon>
        <taxon>Ecdysozoa</taxon>
        <taxon>Nematoda</taxon>
        <taxon>Enoplea</taxon>
        <taxon>Dorylaimia</taxon>
        <taxon>Trichinellida</taxon>
        <taxon>Trichinellidae</taxon>
        <taxon>Trichinella</taxon>
    </lineage>
</organism>
<protein>
    <submittedName>
        <fullName evidence="1">Uncharacterized protein</fullName>
    </submittedName>
</protein>
<sequence>MPQAEYQIFQNFQKFSPGRCPQATPQGKPKFAYALGLCLGQLFAPYLALGPQALLQATPQGYNGLRQTISFWIPVSLFILVP</sequence>
<proteinExistence type="predicted"/>
<gene>
    <name evidence="1" type="ORF">T4B_5023</name>
</gene>
<reference evidence="1 2" key="1">
    <citation type="submission" date="2015-01" db="EMBL/GenBank/DDBJ databases">
        <title>Evolution of Trichinella species and genotypes.</title>
        <authorList>
            <person name="Korhonen P.K."/>
            <person name="Edoardo P."/>
            <person name="Giuseppe L.R."/>
            <person name="Gasser R.B."/>
        </authorList>
    </citation>
    <scope>NUCLEOTIDE SEQUENCE [LARGE SCALE GENOMIC DNA]</scope>
    <source>
        <strain evidence="1">ISS588</strain>
    </source>
</reference>
<accession>A0A0V1IDM8</accession>
<dbReference type="AlphaFoldDB" id="A0A0V1IDM8"/>
<name>A0A0V1IDM8_TRIPS</name>
<evidence type="ECO:0000313" key="1">
    <source>
        <dbReference type="EMBL" id="KRZ20165.1"/>
    </source>
</evidence>
<feature type="non-terminal residue" evidence="1">
    <location>
        <position position="82"/>
    </location>
</feature>
<keyword evidence="2" id="KW-1185">Reference proteome</keyword>
<dbReference type="EMBL" id="JYDS01000249">
    <property type="protein sequence ID" value="KRZ20165.1"/>
    <property type="molecule type" value="Genomic_DNA"/>
</dbReference>
<evidence type="ECO:0000313" key="2">
    <source>
        <dbReference type="Proteomes" id="UP000054805"/>
    </source>
</evidence>
<dbReference type="Proteomes" id="UP000054805">
    <property type="component" value="Unassembled WGS sequence"/>
</dbReference>
<comment type="caution">
    <text evidence="1">The sequence shown here is derived from an EMBL/GenBank/DDBJ whole genome shotgun (WGS) entry which is preliminary data.</text>
</comment>